<dbReference type="RefSeq" id="WP_380747145.1">
    <property type="nucleotide sequence ID" value="NZ_JBHSRF010000004.1"/>
</dbReference>
<gene>
    <name evidence="2" type="ORF">ACFP1K_04325</name>
</gene>
<evidence type="ECO:0000313" key="3">
    <source>
        <dbReference type="Proteomes" id="UP001596137"/>
    </source>
</evidence>
<keyword evidence="2" id="KW-0808">Transferase</keyword>
<accession>A0ABW1NAL1</accession>
<reference evidence="3" key="1">
    <citation type="journal article" date="2019" name="Int. J. Syst. Evol. Microbiol.">
        <title>The Global Catalogue of Microorganisms (GCM) 10K type strain sequencing project: providing services to taxonomists for standard genome sequencing and annotation.</title>
        <authorList>
            <consortium name="The Broad Institute Genomics Platform"/>
            <consortium name="The Broad Institute Genome Sequencing Center for Infectious Disease"/>
            <person name="Wu L."/>
            <person name="Ma J."/>
        </authorList>
    </citation>
    <scope>NUCLEOTIDE SEQUENCE [LARGE SCALE GENOMIC DNA]</scope>
    <source>
        <strain evidence="3">JCM 30346</strain>
    </source>
</reference>
<dbReference type="GO" id="GO:0032259">
    <property type="term" value="P:methylation"/>
    <property type="evidence" value="ECO:0007669"/>
    <property type="project" value="UniProtKB-KW"/>
</dbReference>
<name>A0ABW1NAL1_9ACTN</name>
<dbReference type="Gene3D" id="3.40.50.150">
    <property type="entry name" value="Vaccinia Virus protein VP39"/>
    <property type="match status" value="1"/>
</dbReference>
<dbReference type="EC" id="2.1.1.-" evidence="2"/>
<dbReference type="Proteomes" id="UP001596137">
    <property type="component" value="Unassembled WGS sequence"/>
</dbReference>
<comment type="caution">
    <text evidence="2">The sequence shown here is derived from an EMBL/GenBank/DDBJ whole genome shotgun (WGS) entry which is preliminary data.</text>
</comment>
<keyword evidence="1" id="KW-1133">Transmembrane helix</keyword>
<keyword evidence="2" id="KW-0489">Methyltransferase</keyword>
<feature type="transmembrane region" description="Helical" evidence="1">
    <location>
        <begin position="41"/>
        <end position="58"/>
    </location>
</feature>
<keyword evidence="3" id="KW-1185">Reference proteome</keyword>
<dbReference type="InterPro" id="IPR029063">
    <property type="entry name" value="SAM-dependent_MTases_sf"/>
</dbReference>
<evidence type="ECO:0000256" key="1">
    <source>
        <dbReference type="SAM" id="Phobius"/>
    </source>
</evidence>
<keyword evidence="1" id="KW-0812">Transmembrane</keyword>
<sequence length="401" mass="42981">MRTPPPRLLLAASAAAAGLAVLALVPLSASGLVDPLQATQLALSAVTLAIAAALIANVRRTDGKALRIDARTKRQEAALAQTGSDLRRIATTLDDLAGRLDDAGRDRVRHVLAALGEDRMELTAQSGRLAGLDEAVTRLNDATRETTTGLADLRRAHDRLATATGVQDLADRLTDLAGTVRDTRSAVTGTARQTYTQLEALVDLRALLQPRAPLPPLRGWAASPDVLRLLVGRIATARPKTILECGSGASTIWLAYAAQRFGGGHVIALEHDERFAQSTRDLILAHNLQDVAEVRHAPLTTWTDRGGETFPWYDVRAVQDLPEVGLVFVDGPPGATGPEARYPAVPLLLPHCASDAWIVLDDADRPAEREIAERWLAEYPELAATSHKAEKGAIILRRTHG</sequence>
<dbReference type="EMBL" id="JBHSRF010000004">
    <property type="protein sequence ID" value="MFC6080370.1"/>
    <property type="molecule type" value="Genomic_DNA"/>
</dbReference>
<protein>
    <submittedName>
        <fullName evidence="2">Class I SAM-dependent methyltransferase</fullName>
        <ecNumber evidence="2">2.1.1.-</ecNumber>
    </submittedName>
</protein>
<dbReference type="GO" id="GO:0008168">
    <property type="term" value="F:methyltransferase activity"/>
    <property type="evidence" value="ECO:0007669"/>
    <property type="project" value="UniProtKB-KW"/>
</dbReference>
<dbReference type="SUPFAM" id="SSF53335">
    <property type="entry name" value="S-adenosyl-L-methionine-dependent methyltransferases"/>
    <property type="match status" value="1"/>
</dbReference>
<evidence type="ECO:0000313" key="2">
    <source>
        <dbReference type="EMBL" id="MFC6080370.1"/>
    </source>
</evidence>
<organism evidence="2 3">
    <name type="scientific">Sphaerisporangium aureirubrum</name>
    <dbReference type="NCBI Taxonomy" id="1544736"/>
    <lineage>
        <taxon>Bacteria</taxon>
        <taxon>Bacillati</taxon>
        <taxon>Actinomycetota</taxon>
        <taxon>Actinomycetes</taxon>
        <taxon>Streptosporangiales</taxon>
        <taxon>Streptosporangiaceae</taxon>
        <taxon>Sphaerisporangium</taxon>
    </lineage>
</organism>
<dbReference type="Pfam" id="PF13578">
    <property type="entry name" value="Methyltransf_24"/>
    <property type="match status" value="1"/>
</dbReference>
<keyword evidence="1" id="KW-0472">Membrane</keyword>
<proteinExistence type="predicted"/>
<dbReference type="CDD" id="cd02440">
    <property type="entry name" value="AdoMet_MTases"/>
    <property type="match status" value="1"/>
</dbReference>